<gene>
    <name evidence="22" type="primary">LOC106459621</name>
</gene>
<keyword evidence="6" id="KW-0285">Flavoprotein</keyword>
<feature type="domain" description="Calponin-homology (CH)" evidence="18">
    <location>
        <begin position="239"/>
        <end position="345"/>
    </location>
</feature>
<dbReference type="CDD" id="cd09439">
    <property type="entry name" value="LIM_Mical"/>
    <property type="match status" value="1"/>
</dbReference>
<feature type="region of interest" description="Disordered" evidence="17">
    <location>
        <begin position="736"/>
        <end position="768"/>
    </location>
</feature>
<feature type="compositionally biased region" description="Low complexity" evidence="17">
    <location>
        <begin position="2249"/>
        <end position="2263"/>
    </location>
</feature>
<dbReference type="SUPFAM" id="SSF47576">
    <property type="entry name" value="Calponin-homology domain, CH-domain"/>
    <property type="match status" value="1"/>
</dbReference>
<evidence type="ECO:0000313" key="21">
    <source>
        <dbReference type="Proteomes" id="UP000694941"/>
    </source>
</evidence>
<feature type="compositionally biased region" description="Basic and acidic residues" evidence="17">
    <location>
        <begin position="2500"/>
        <end position="2517"/>
    </location>
</feature>
<evidence type="ECO:0000259" key="18">
    <source>
        <dbReference type="PROSITE" id="PS50021"/>
    </source>
</evidence>
<evidence type="ECO:0000256" key="16">
    <source>
        <dbReference type="PROSITE-ProRule" id="PRU00125"/>
    </source>
</evidence>
<evidence type="ECO:0000256" key="12">
    <source>
        <dbReference type="ARBA" id="ARBA00023033"/>
    </source>
</evidence>
<keyword evidence="5" id="KW-0963">Cytoplasm</keyword>
<dbReference type="Gene3D" id="1.10.418.10">
    <property type="entry name" value="Calponin-like domain"/>
    <property type="match status" value="1"/>
</dbReference>
<keyword evidence="11" id="KW-0560">Oxidoreductase</keyword>
<evidence type="ECO:0000259" key="20">
    <source>
        <dbReference type="PROSITE" id="PS51848"/>
    </source>
</evidence>
<evidence type="ECO:0000256" key="11">
    <source>
        <dbReference type="ARBA" id="ARBA00023002"/>
    </source>
</evidence>
<feature type="region of interest" description="Disordered" evidence="17">
    <location>
        <begin position="797"/>
        <end position="1044"/>
    </location>
</feature>
<feature type="region of interest" description="Disordered" evidence="17">
    <location>
        <begin position="1858"/>
        <end position="1882"/>
    </location>
</feature>
<evidence type="ECO:0000256" key="7">
    <source>
        <dbReference type="ARBA" id="ARBA00022723"/>
    </source>
</evidence>
<feature type="region of interest" description="Disordered" evidence="17">
    <location>
        <begin position="2213"/>
        <end position="2277"/>
    </location>
</feature>
<keyword evidence="8" id="KW-0274">FAD</keyword>
<keyword evidence="13 16" id="KW-0440">LIM domain</keyword>
<feature type="compositionally biased region" description="Low complexity" evidence="17">
    <location>
        <begin position="994"/>
        <end position="1012"/>
    </location>
</feature>
<dbReference type="RefSeq" id="XP_022241856.1">
    <property type="nucleotide sequence ID" value="XM_022386148.1"/>
</dbReference>
<dbReference type="InterPro" id="IPR036872">
    <property type="entry name" value="CH_dom_sf"/>
</dbReference>
<feature type="compositionally biased region" description="Low complexity" evidence="17">
    <location>
        <begin position="424"/>
        <end position="435"/>
    </location>
</feature>
<comment type="catalytic activity">
    <reaction evidence="15">
        <text>L-methionyl-[F-actin] + NADPH + O2 + H(+) = L-methionyl-(R)-S-oxide-[F-actin] + NADP(+) + H2O</text>
        <dbReference type="Rhea" id="RHEA:51308"/>
        <dbReference type="Rhea" id="RHEA-COMP:12953"/>
        <dbReference type="Rhea" id="RHEA-COMP:12956"/>
        <dbReference type="ChEBI" id="CHEBI:15377"/>
        <dbReference type="ChEBI" id="CHEBI:15378"/>
        <dbReference type="ChEBI" id="CHEBI:15379"/>
        <dbReference type="ChEBI" id="CHEBI:16044"/>
        <dbReference type="ChEBI" id="CHEBI:45764"/>
        <dbReference type="ChEBI" id="CHEBI:57783"/>
        <dbReference type="ChEBI" id="CHEBI:58349"/>
        <dbReference type="EC" id="1.14.13.225"/>
    </reaction>
</comment>
<dbReference type="Pfam" id="PF00307">
    <property type="entry name" value="CH"/>
    <property type="match status" value="1"/>
</dbReference>
<dbReference type="CDD" id="cd22198">
    <property type="entry name" value="CH_MICAL_EHBP-like"/>
    <property type="match status" value="1"/>
</dbReference>
<evidence type="ECO:0000256" key="9">
    <source>
        <dbReference type="ARBA" id="ARBA00022833"/>
    </source>
</evidence>
<feature type="compositionally biased region" description="Low complexity" evidence="17">
    <location>
        <begin position="1919"/>
        <end position="1933"/>
    </location>
</feature>
<dbReference type="InterPro" id="IPR001715">
    <property type="entry name" value="CH_dom"/>
</dbReference>
<keyword evidence="7 16" id="KW-0479">Metal-binding</keyword>
<feature type="compositionally biased region" description="Basic and acidic residues" evidence="17">
    <location>
        <begin position="952"/>
        <end position="967"/>
    </location>
</feature>
<dbReference type="Gene3D" id="3.50.50.60">
    <property type="entry name" value="FAD/NAD(P)-binding domain"/>
    <property type="match status" value="1"/>
</dbReference>
<feature type="compositionally biased region" description="Polar residues" evidence="17">
    <location>
        <begin position="841"/>
        <end position="851"/>
    </location>
</feature>
<dbReference type="PANTHER" id="PTHR23167">
    <property type="entry name" value="CALPONIN HOMOLOGY DOMAIN-CONTAINING PROTEIN DDB_G0272472-RELATED"/>
    <property type="match status" value="1"/>
</dbReference>
<organism evidence="21 22">
    <name type="scientific">Limulus polyphemus</name>
    <name type="common">Atlantic horseshoe crab</name>
    <dbReference type="NCBI Taxonomy" id="6850"/>
    <lineage>
        <taxon>Eukaryota</taxon>
        <taxon>Metazoa</taxon>
        <taxon>Ecdysozoa</taxon>
        <taxon>Arthropoda</taxon>
        <taxon>Chelicerata</taxon>
        <taxon>Merostomata</taxon>
        <taxon>Xiphosura</taxon>
        <taxon>Limulidae</taxon>
        <taxon>Limulus</taxon>
    </lineage>
</organism>
<feature type="compositionally biased region" description="Basic and acidic residues" evidence="17">
    <location>
        <begin position="391"/>
        <end position="404"/>
    </location>
</feature>
<keyword evidence="12" id="KW-0503">Monooxygenase</keyword>
<dbReference type="SUPFAM" id="SSF57716">
    <property type="entry name" value="Glucocorticoid receptor-like (DNA-binding domain)"/>
    <property type="match status" value="1"/>
</dbReference>
<feature type="compositionally biased region" description="Polar residues" evidence="17">
    <location>
        <begin position="2372"/>
        <end position="2381"/>
    </location>
</feature>
<comment type="cofactor">
    <cofactor evidence="1">
        <name>FAD</name>
        <dbReference type="ChEBI" id="CHEBI:57692"/>
    </cofactor>
</comment>
<evidence type="ECO:0000313" key="22">
    <source>
        <dbReference type="RefSeq" id="XP_022241856.1"/>
    </source>
</evidence>
<keyword evidence="14" id="KW-0009">Actin-binding</keyword>
<keyword evidence="10" id="KW-0521">NADP</keyword>
<evidence type="ECO:0000256" key="17">
    <source>
        <dbReference type="SAM" id="MobiDB-lite"/>
    </source>
</evidence>
<evidence type="ECO:0000256" key="10">
    <source>
        <dbReference type="ARBA" id="ARBA00022857"/>
    </source>
</evidence>
<feature type="region of interest" description="Disordered" evidence="17">
    <location>
        <begin position="2298"/>
        <end position="2445"/>
    </location>
</feature>
<feature type="compositionally biased region" description="Acidic residues" evidence="17">
    <location>
        <begin position="824"/>
        <end position="838"/>
    </location>
</feature>
<dbReference type="EC" id="1.14.13.225" evidence="4"/>
<evidence type="ECO:0000256" key="5">
    <source>
        <dbReference type="ARBA" id="ARBA00022490"/>
    </source>
</evidence>
<feature type="region of interest" description="Disordered" evidence="17">
    <location>
        <begin position="1986"/>
        <end position="2018"/>
    </location>
</feature>
<feature type="region of interest" description="Disordered" evidence="17">
    <location>
        <begin position="2157"/>
        <end position="2200"/>
    </location>
</feature>
<sequence>MKEHTGIDLENIVYYKDDTHYFVMTAKKQSLLERGVILNDYSDTARLLAPENVDRESLMEYARDAADFSTDGQLPALDFAVNHYGQADVAMFDFTSMYAAEHACRVLERRGHKLLQALVGDSLLEPFWPTGSGCARGFLGSFDAAWMIRSWASGKMTPLQVLAEREAIYRLLAQTTPENLNKDFNQHTINPTSRYPNLNLQSVLPAQVKGLYDTDAEIIDQLPDVVADIPRKRRRRESIIHPDALLSWCKRQVVLHDNIKIENMTTSWKNGLALCAIIHRYRPDLIDLDSFNPEDIAKNNQLAFDTCEREFGIPPVMTGQEMEDYEVPDKLTMVSYISQIYETFRGEIPHIVRPHKAGDISEQTPLQQTQNTTSFLSRFSQKLQNKKRHSLERDSSKEKGDSLKRNRVPFAVGSRRRSREKGISLDLSSPDTSLSSKRKVGSHERVPFSSRLKILEEKLNQDSGLRHGVGGDLSGNKKQLVGRLCRDEWSARLLEEQGKKQNVDKKQAVKVGRLIKDEWNIKFWEDQMKEESKEKLQKAATGNRPKVMQEIFDERLKAMDAKLKAGGVLEEEQVKYGDFDSNLKRLNKQLKEGSLIAGTGERIKVATITSRIFNTGEKTDFRGEVPLTSLTPTPNYPILATGDQVSTPSGGSEVCYFCNKRVYLMERLSAQGFFFHRSCFKCEYCNGSLRLRNYAFDSTAACGGRFYCWSHYRMPKPDRRWQEMMKRKQAFLADSSAPNLLGKSPQKEQHPVSPIQEREPPPHKEPKVTPAFAENIVHPDIAVLGNSPSETVLATPHLLPQPASSIDMRDKTPERAEYENSLELSEEELLTSELEEEELTQKNFGPSQEIATSDDEFSDLSTDTESEEEEEAYAEELERSLTADETRKLAKTWQRRYSRDLLSDSETTDDERSSTESLTETGGEEDTSEDVDSNEEYSSYETSDDASEICSDDGRVSKAREESKDVVVKVPVPDIPSQMKKKTEDLSSSEAEGSDSYTESITSEETTNTGTDSDSEPEPPKHQIPTIVIDESPPQEAEEQEWVEDTAVAALKEVCKVEAKRSDEGSASFSITSLSTVSSAISVSEDNTLVHQKESIDVEKADFKDRVIDQDTENIHISSVDPSMSYLVSGESRIKYDVDLHEDFKTEDNAVKPDNSASFVNNNGVYNSVKMYMNDDDEYNAEKQNDEDNLEHSDIMDLNEYVKIPDDTVNQKNIIDQPKSENFVKALDHSVPLLKLNYSKNLNDQFTSQDLVDEETVDEVKLTSPLSIKDQNKELLDFEKSEEMLTRMAITHENTCEFESSNSDRIGIHQDSLFLKNLRDTVCPPESNATNSSTPFSSHAITDLLESNENDDVMSKDLVYNAELFSKPEVGSLEIIDNTVTDGENLQNVLADTEREVSSVDAIFGNQFPVLDTAKDGNSVIYQQKIPLVQTETDNSNLSLQILDAQSSDLEGSYISETKNGQNTIQQEELEYENEQLMSLKSFENINSYEIDNKELISEGFICISDPEILQNILADTEKGASTVDAIFVNQLSALDTTKDEDSVTCQQKIPLIPTATDDYNLSLQILGAQSSDLEGSHISETKNDQNAIQQEKLRYENEQLMSLKSFEDINRYETNTTGLLNEGSICISEQEDISNSVINSVEIKPPSLNVCSTHSSETDSDQEKYKEIDYSKCYIPLKSSSVSSVNSESTSEEWLDSQSFIEVPENIHETPISKDSFSAAVNVKKTLMLEKLSSNIPEPSHVHDLTKIMLSPVMDTQEEEDFEQLNDISDFQECDNSSNDISDASLSFKRTQIENDNVYISPFVTIRDKTKKSKPAQNTFTWDSDNSFSTPWYATDFDMTSSGSPNEYVIPATFSKSINEKPAREENEPLSDKPTIKTLSQSEDSILSTPSVYFEDSAADVKNSLSFKESTPLIKNESISSSVKPSSSPVNNIKKDTKIRGYSGSFVEKVRPRSVSGDSLYLKSLDISLQKLKFPSLSKENVQLKGEDKKKVSVTKEKSHEPSPIASTCVPSRPVDDADRAQKLRLKRLHRRSLHDDIQGVPFADDEKSKLKDDVFFTPNSSFSKVDKEKPPEFDFLTSSSTPTEELGITRVENQKLGRDLRLQRTVEQQKARQEARERAKLMSDEELGLSPYNCRKKINSSSDKGNVLYEELSSEELLDDDDEEQLDEDYVDDNSSGTYRAKRVQILDPNDSHSTPVPLTKHLMTENTLSPTSAQQVMNESTQSSQFSETGTSEGPLSTLSPSSNESMKTSGTTSSSKTPSAIESSSKTDNSASYLESSVCTSDIDISIVLSKPAEQAEKPDIQQSRDPNEVEKLSMKPITKNDSILESEKPKSNGRKNILSLLTFAKHSPSKERTKERTKEDSKERSASLPSTFQSKTTQKEKKFPRLKLSRTKEKSRDKHKNKYLISRNAETVEHYSSASPEVASRLPVMKTQTKERSVELAKAKESLKQLEEIARLKSGSFAGPKTSGTPSQTGVAPKASEDSFSDTEEETQNSKAHEPKEEQWKKEKGTIDKERKARVIERVQRQQELKRLRTAQEIQRQLAELEVKQRDLEQQGVSVEKSLRGEATAQSKQKSETELMTEWFSLVHQKNKLAREEQELLIRAKDLELEDRHIRLQQEIRERMARNDSEKNRTEIEEEGKMLTEMLEIVKERDELVAMLDQLKVREEEEDRDLESKMLAKGLQLSPVSKS</sequence>
<evidence type="ECO:0000256" key="3">
    <source>
        <dbReference type="ARBA" id="ARBA00008223"/>
    </source>
</evidence>
<dbReference type="InterPro" id="IPR057494">
    <property type="entry name" value="Rossman_Mical"/>
</dbReference>
<reference evidence="22" key="1">
    <citation type="submission" date="2025-08" db="UniProtKB">
        <authorList>
            <consortium name="RefSeq"/>
        </authorList>
    </citation>
    <scope>IDENTIFICATION</scope>
    <source>
        <tissue evidence="22">Muscle</tissue>
    </source>
</reference>
<evidence type="ECO:0000256" key="8">
    <source>
        <dbReference type="ARBA" id="ARBA00022827"/>
    </source>
</evidence>
<dbReference type="InterPro" id="IPR022735">
    <property type="entry name" value="bMERB_dom"/>
</dbReference>
<feature type="compositionally biased region" description="Acidic residues" evidence="17">
    <location>
        <begin position="922"/>
        <end position="935"/>
    </location>
</feature>
<evidence type="ECO:0000256" key="6">
    <source>
        <dbReference type="ARBA" id="ARBA00022630"/>
    </source>
</evidence>
<dbReference type="PANTHER" id="PTHR23167:SF54">
    <property type="entry name" value="[F-ACTIN]-MONOOXYGENASE MICAL"/>
    <property type="match status" value="1"/>
</dbReference>
<dbReference type="Pfam" id="PF12130">
    <property type="entry name" value="bMERB_dom"/>
    <property type="match status" value="1"/>
</dbReference>
<dbReference type="SMART" id="SM01203">
    <property type="entry name" value="DUF3585"/>
    <property type="match status" value="1"/>
</dbReference>
<dbReference type="Pfam" id="PF25413">
    <property type="entry name" value="Rossman_Mical"/>
    <property type="match status" value="1"/>
</dbReference>
<dbReference type="PROSITE" id="PS50023">
    <property type="entry name" value="LIM_DOMAIN_2"/>
    <property type="match status" value="1"/>
</dbReference>
<feature type="compositionally biased region" description="Polar residues" evidence="17">
    <location>
        <begin position="2213"/>
        <end position="2248"/>
    </location>
</feature>
<feature type="region of interest" description="Disordered" evidence="17">
    <location>
        <begin position="380"/>
        <end position="442"/>
    </location>
</feature>
<proteinExistence type="inferred from homology"/>
<evidence type="ECO:0000256" key="1">
    <source>
        <dbReference type="ARBA" id="ARBA00001974"/>
    </source>
</evidence>
<evidence type="ECO:0000256" key="2">
    <source>
        <dbReference type="ARBA" id="ARBA00004496"/>
    </source>
</evidence>
<feature type="compositionally biased region" description="Basic and acidic residues" evidence="17">
    <location>
        <begin position="745"/>
        <end position="767"/>
    </location>
</feature>
<feature type="compositionally biased region" description="Polar residues" evidence="17">
    <location>
        <begin position="2264"/>
        <end position="2277"/>
    </location>
</feature>
<feature type="region of interest" description="Disordered" evidence="17">
    <location>
        <begin position="1917"/>
        <end position="1936"/>
    </location>
</feature>
<dbReference type="InterPro" id="IPR050540">
    <property type="entry name" value="F-actin_Monoox_Mical"/>
</dbReference>
<feature type="compositionally biased region" description="Basic and acidic residues" evidence="17">
    <location>
        <begin position="2353"/>
        <end position="2370"/>
    </location>
</feature>
<evidence type="ECO:0000259" key="19">
    <source>
        <dbReference type="PROSITE" id="PS50023"/>
    </source>
</evidence>
<dbReference type="SMART" id="SM00132">
    <property type="entry name" value="LIM"/>
    <property type="match status" value="1"/>
</dbReference>
<evidence type="ECO:0000256" key="13">
    <source>
        <dbReference type="ARBA" id="ARBA00023038"/>
    </source>
</evidence>
<evidence type="ECO:0000256" key="15">
    <source>
        <dbReference type="ARBA" id="ARBA00049522"/>
    </source>
</evidence>
<feature type="compositionally biased region" description="Basic and acidic residues" evidence="17">
    <location>
        <begin position="807"/>
        <end position="818"/>
    </location>
</feature>
<comment type="subcellular location">
    <subcellularLocation>
        <location evidence="2">Cytoplasm</location>
    </subcellularLocation>
</comment>
<feature type="domain" description="BMERB" evidence="20">
    <location>
        <begin position="2530"/>
        <end position="2681"/>
    </location>
</feature>
<name>A0ABM1SE01_LIMPO</name>
<protein>
    <recommendedName>
        <fullName evidence="4">F-actin monooxygenase</fullName>
        <ecNumber evidence="4">1.14.13.225</ecNumber>
    </recommendedName>
</protein>
<feature type="domain" description="LIM zinc-binding" evidence="19">
    <location>
        <begin position="653"/>
        <end position="718"/>
    </location>
</feature>
<feature type="compositionally biased region" description="Acidic residues" evidence="17">
    <location>
        <begin position="2157"/>
        <end position="2174"/>
    </location>
</feature>
<dbReference type="InterPro" id="IPR001781">
    <property type="entry name" value="Znf_LIM"/>
</dbReference>
<comment type="similarity">
    <text evidence="3">Belongs to the Mical family.</text>
</comment>
<feature type="compositionally biased region" description="Basic and acidic residues" evidence="17">
    <location>
        <begin position="1986"/>
        <end position="2002"/>
    </location>
</feature>
<feature type="compositionally biased region" description="Basic and acidic residues" evidence="17">
    <location>
        <begin position="876"/>
        <end position="888"/>
    </location>
</feature>
<dbReference type="Gene3D" id="2.10.110.10">
    <property type="entry name" value="Cysteine Rich Protein"/>
    <property type="match status" value="1"/>
</dbReference>
<feature type="compositionally biased region" description="Basic and acidic residues" evidence="17">
    <location>
        <begin position="1859"/>
        <end position="1876"/>
    </location>
</feature>
<evidence type="ECO:0000256" key="4">
    <source>
        <dbReference type="ARBA" id="ARBA00012709"/>
    </source>
</evidence>
<feature type="region of interest" description="Disordered" evidence="17">
    <location>
        <begin position="2062"/>
        <end position="2083"/>
    </location>
</feature>
<keyword evidence="9 16" id="KW-0862">Zinc</keyword>
<dbReference type="Proteomes" id="UP000694941">
    <property type="component" value="Unplaced"/>
</dbReference>
<dbReference type="PROSITE" id="PS51848">
    <property type="entry name" value="BMERB"/>
    <property type="match status" value="1"/>
</dbReference>
<dbReference type="PROSITE" id="PS50021">
    <property type="entry name" value="CH"/>
    <property type="match status" value="1"/>
</dbReference>
<feature type="region of interest" description="Disordered" evidence="17">
    <location>
        <begin position="2460"/>
        <end position="2517"/>
    </location>
</feature>
<dbReference type="GeneID" id="106459621"/>
<accession>A0ABM1SE01</accession>
<dbReference type="InterPro" id="IPR036188">
    <property type="entry name" value="FAD/NAD-bd_sf"/>
</dbReference>
<dbReference type="PROSITE" id="PS00478">
    <property type="entry name" value="LIM_DOMAIN_1"/>
    <property type="match status" value="1"/>
</dbReference>
<feature type="region of interest" description="Disordered" evidence="17">
    <location>
        <begin position="2672"/>
        <end position="2696"/>
    </location>
</feature>
<dbReference type="SMART" id="SM00033">
    <property type="entry name" value="CH"/>
    <property type="match status" value="1"/>
</dbReference>
<feature type="compositionally biased region" description="Acidic residues" evidence="17">
    <location>
        <begin position="942"/>
        <end position="951"/>
    </location>
</feature>
<feature type="compositionally biased region" description="Acidic residues" evidence="17">
    <location>
        <begin position="852"/>
        <end position="875"/>
    </location>
</feature>
<evidence type="ECO:0000256" key="14">
    <source>
        <dbReference type="ARBA" id="ARBA00023203"/>
    </source>
</evidence>
<keyword evidence="21" id="KW-1185">Reference proteome</keyword>